<dbReference type="AlphaFoldDB" id="A0AAW0NHE5"/>
<dbReference type="Gene3D" id="2.60.120.620">
    <property type="entry name" value="q2cbj1_9rhob like domain"/>
    <property type="match status" value="1"/>
</dbReference>
<dbReference type="InterPro" id="IPR047128">
    <property type="entry name" value="PhyH"/>
</dbReference>
<dbReference type="EMBL" id="JBBPFD010000015">
    <property type="protein sequence ID" value="KAK7895963.1"/>
    <property type="molecule type" value="Genomic_DNA"/>
</dbReference>
<organism evidence="6 7">
    <name type="scientific">Mugilogobius chulae</name>
    <name type="common">yellowstripe goby</name>
    <dbReference type="NCBI Taxonomy" id="88201"/>
    <lineage>
        <taxon>Eukaryota</taxon>
        <taxon>Metazoa</taxon>
        <taxon>Chordata</taxon>
        <taxon>Craniata</taxon>
        <taxon>Vertebrata</taxon>
        <taxon>Euteleostomi</taxon>
        <taxon>Actinopterygii</taxon>
        <taxon>Neopterygii</taxon>
        <taxon>Teleostei</taxon>
        <taxon>Neoteleostei</taxon>
        <taxon>Acanthomorphata</taxon>
        <taxon>Gobiaria</taxon>
        <taxon>Gobiiformes</taxon>
        <taxon>Gobioidei</taxon>
        <taxon>Gobiidae</taxon>
        <taxon>Gobionellinae</taxon>
        <taxon>Mugilogobius</taxon>
    </lineage>
</organism>
<dbReference type="InterPro" id="IPR008775">
    <property type="entry name" value="Phytyl_CoA_dOase-like"/>
</dbReference>
<dbReference type="Pfam" id="PF05721">
    <property type="entry name" value="PhyH"/>
    <property type="match status" value="1"/>
</dbReference>
<evidence type="ECO:0000256" key="1">
    <source>
        <dbReference type="ARBA" id="ARBA00005830"/>
    </source>
</evidence>
<evidence type="ECO:0000313" key="6">
    <source>
        <dbReference type="EMBL" id="KAK7895963.1"/>
    </source>
</evidence>
<protein>
    <recommendedName>
        <fullName evidence="2">phytanoyl-CoA dioxygenase</fullName>
        <ecNumber evidence="2">1.14.11.18</ecNumber>
    </recommendedName>
    <alternativeName>
        <fullName evidence="3">Phytanic acid oxidase</fullName>
    </alternativeName>
    <alternativeName>
        <fullName evidence="4">Phytanoyl-CoA alpha-hydroxylase</fullName>
    </alternativeName>
</protein>
<accession>A0AAW0NHE5</accession>
<proteinExistence type="inferred from homology"/>
<reference evidence="7" key="1">
    <citation type="submission" date="2024-04" db="EMBL/GenBank/DDBJ databases">
        <title>Salinicola lusitanus LLJ914,a marine bacterium isolated from the Okinawa Trough.</title>
        <authorList>
            <person name="Li J."/>
        </authorList>
    </citation>
    <scope>NUCLEOTIDE SEQUENCE [LARGE SCALE GENOMIC DNA]</scope>
</reference>
<dbReference type="PANTHER" id="PTHR21308:SF1">
    <property type="entry name" value="PHYTANOYL-COA DIOXYGENASE, PEROXISOMAL"/>
    <property type="match status" value="1"/>
</dbReference>
<keyword evidence="5" id="KW-0175">Coiled coil</keyword>
<gene>
    <name evidence="6" type="ORF">WMY93_021288</name>
</gene>
<comment type="caution">
    <text evidence="6">The sequence shown here is derived from an EMBL/GenBank/DDBJ whole genome shotgun (WGS) entry which is preliminary data.</text>
</comment>
<dbReference type="GO" id="GO:0048244">
    <property type="term" value="F:phytanoyl-CoA dioxygenase activity"/>
    <property type="evidence" value="ECO:0007669"/>
    <property type="project" value="UniProtKB-EC"/>
</dbReference>
<comment type="similarity">
    <text evidence="1">Belongs to the PhyH family.</text>
</comment>
<dbReference type="GO" id="GO:0001561">
    <property type="term" value="P:fatty acid alpha-oxidation"/>
    <property type="evidence" value="ECO:0007669"/>
    <property type="project" value="InterPro"/>
</dbReference>
<dbReference type="SUPFAM" id="SSF51197">
    <property type="entry name" value="Clavaminate synthase-like"/>
    <property type="match status" value="1"/>
</dbReference>
<evidence type="ECO:0000313" key="7">
    <source>
        <dbReference type="Proteomes" id="UP001460270"/>
    </source>
</evidence>
<name>A0AAW0NHE5_9GOBI</name>
<dbReference type="EC" id="1.14.11.18" evidence="2"/>
<feature type="coiled-coil region" evidence="5">
    <location>
        <begin position="6"/>
        <end position="83"/>
    </location>
</feature>
<dbReference type="Proteomes" id="UP001460270">
    <property type="component" value="Unassembled WGS sequence"/>
</dbReference>
<evidence type="ECO:0000256" key="2">
    <source>
        <dbReference type="ARBA" id="ARBA00034809"/>
    </source>
</evidence>
<keyword evidence="7" id="KW-1185">Reference proteome</keyword>
<dbReference type="PANTHER" id="PTHR21308">
    <property type="entry name" value="PHYTANOYL-COA ALPHA-HYDROXYLASE"/>
    <property type="match status" value="1"/>
</dbReference>
<evidence type="ECO:0000256" key="5">
    <source>
        <dbReference type="SAM" id="Coils"/>
    </source>
</evidence>
<evidence type="ECO:0000256" key="3">
    <source>
        <dbReference type="ARBA" id="ARBA00034921"/>
    </source>
</evidence>
<sequence length="805" mass="92733">MLERTFAEIEEELYRSKEENQKKQELLNSLSNRLILNQGLNQKQEQNQELDQNRALDQETPWIKEELEERSVEKQEVEELLLQTETAAAPPLPPPDHVDVPPPDHVDVPPLSTAALPVEKQSTTEYLAMPHVLQMIPVFDIRQILSTSSDGKNILEYLDKNGLITTKQRRSLVRILVSSLMEQYGEKPSSSIKKVMASSLVLTFPCLQDTSTSGYDVWFTPGRNCHPATGFLEERLRNTRKRKRPMCRSLGLRKNDDADTELTDLPVSPIIDETAEQYTEWLKNNSHPLSQVVKYMQDTVHYRARWIGQDGTKDIKNILNEFPHLKTPGMIAQDFSTLHGNASSKLFENWHPFYAERILRFAMREGKLHCFLEEMTCNAKGELAFKILPELLPPTVYKVGSKIFRHSIEESRLVFIDYKPVGTNMEEYLLNSTSKPYPHVLVLGKDHRCSQAFVILHDVALEQDTLLAAVDLCFKCFYIFHLRAQNQVEEPRVNMSQAAERLKLIIGHLERPFANFRASPTAAQAYTATQPLNFSYSLDNNLLTPEQRLFYEENGYLLIKNLVSHEDIDKFRQEFERICRQEVEVPGLIVMRDVAIAKSEFVPDQKAVSKLQDFQEDPDLFRYCSLPQILKYVECFTGPNIMAMHTMLINKPPDAGKKTSRHPMHQDLHYFPFRPAHRIVCAWTAMETVNRQMAGGVNKMYHGVRDYSPDHPRVHLEMEKGDTVFFHPLLIHGSGMNQTKGFRKAISCHYAAADCYYIDVKGTTQENIEQEVNTITQKRYRLDGITFQDSWAFRGRLVQGDRISM</sequence>
<evidence type="ECO:0000256" key="4">
    <source>
        <dbReference type="ARBA" id="ARBA00034924"/>
    </source>
</evidence>